<dbReference type="InterPro" id="IPR050942">
    <property type="entry name" value="F-box_BR-signaling"/>
</dbReference>
<dbReference type="OMA" id="NSVTHEY"/>
<reference evidence="2 3" key="1">
    <citation type="journal article" date="2016" name="G3 (Bethesda)">
        <title>First Draft Assembly and Annotation of the Genome of a California Endemic Oak Quercus lobata Nee (Fagaceae).</title>
        <authorList>
            <person name="Sork V.L."/>
            <person name="Fitz-Gibbon S.T."/>
            <person name="Puiu D."/>
            <person name="Crepeau M."/>
            <person name="Gugger P.F."/>
            <person name="Sherman R."/>
            <person name="Stevens K."/>
            <person name="Langley C.H."/>
            <person name="Pellegrini M."/>
            <person name="Salzberg S.L."/>
        </authorList>
    </citation>
    <scope>NUCLEOTIDE SEQUENCE [LARGE SCALE GENOMIC DNA]</scope>
    <source>
        <strain evidence="2 3">cv. SW786</strain>
    </source>
</reference>
<proteinExistence type="predicted"/>
<feature type="domain" description="KIB1-4 beta-propeller" evidence="1">
    <location>
        <begin position="38"/>
        <end position="339"/>
    </location>
</feature>
<organism evidence="2 3">
    <name type="scientific">Quercus lobata</name>
    <name type="common">Valley oak</name>
    <dbReference type="NCBI Taxonomy" id="97700"/>
    <lineage>
        <taxon>Eukaryota</taxon>
        <taxon>Viridiplantae</taxon>
        <taxon>Streptophyta</taxon>
        <taxon>Embryophyta</taxon>
        <taxon>Tracheophyta</taxon>
        <taxon>Spermatophyta</taxon>
        <taxon>Magnoliopsida</taxon>
        <taxon>eudicotyledons</taxon>
        <taxon>Gunneridae</taxon>
        <taxon>Pentapetalae</taxon>
        <taxon>rosids</taxon>
        <taxon>fabids</taxon>
        <taxon>Fagales</taxon>
        <taxon>Fagaceae</taxon>
        <taxon>Quercus</taxon>
    </lineage>
</organism>
<dbReference type="Pfam" id="PF03478">
    <property type="entry name" value="Beta-prop_KIB1-4"/>
    <property type="match status" value="1"/>
</dbReference>
<name>A0A7N2LBF8_QUELO</name>
<sequence length="384" mass="44221">MSKSWQTVYSMENTPLSPTCPWLLLAEEKEQKSHTRVFYNLFDDEFYNFKLAELAGKKCIGTSFGWLLSVGTDFQMNLFHPLSKHQLSLPPHPYVWEGYNRNFELNPIDYNDIFLYKCVLSRNPWNSVTHEYDRDCIIMIIHTNYKTLAFTKPGYKAWIDIKCDSRNFYDITFYKDKFYAVNNHGDVFVCHIEDDIAFAERIAIYKETEDYIHKYLVESSGDLLLVSRIQGGTHYQDNEFINDDSEDEDESIDENPYVTLGFTVLKLECSTEVKNKNEYEWVNVDSLGDQALFVGGNSSVSLSASSFNGCKANCIYFIDDNFDFFLATLNGGGYGMGAFSMEDGNIKQHYRGESPSYFAPPVCFSMITVAFISGHIDKRLENLC</sequence>
<dbReference type="InterPro" id="IPR005174">
    <property type="entry name" value="KIB1-4_b-propeller"/>
</dbReference>
<dbReference type="Gramene" id="QL04p009931:mrna">
    <property type="protein sequence ID" value="QL04p009931:mrna"/>
    <property type="gene ID" value="QL04p009931"/>
</dbReference>
<dbReference type="AlphaFoldDB" id="A0A7N2LBF8"/>
<dbReference type="Proteomes" id="UP000594261">
    <property type="component" value="Chromosome 4"/>
</dbReference>
<evidence type="ECO:0000313" key="3">
    <source>
        <dbReference type="Proteomes" id="UP000594261"/>
    </source>
</evidence>
<dbReference type="InParanoid" id="A0A7N2LBF8"/>
<evidence type="ECO:0000259" key="1">
    <source>
        <dbReference type="Pfam" id="PF03478"/>
    </source>
</evidence>
<accession>A0A7N2LBF8</accession>
<dbReference type="EMBL" id="LRBV02000004">
    <property type="status" value="NOT_ANNOTATED_CDS"/>
    <property type="molecule type" value="Genomic_DNA"/>
</dbReference>
<dbReference type="EnsemblPlants" id="QL04p009931:mrna">
    <property type="protein sequence ID" value="QL04p009931:mrna"/>
    <property type="gene ID" value="QL04p009931"/>
</dbReference>
<dbReference type="PANTHER" id="PTHR44259">
    <property type="entry name" value="OS07G0183000 PROTEIN-RELATED"/>
    <property type="match status" value="1"/>
</dbReference>
<evidence type="ECO:0000313" key="2">
    <source>
        <dbReference type="EnsemblPlants" id="QL04p009931:mrna"/>
    </source>
</evidence>
<keyword evidence="3" id="KW-1185">Reference proteome</keyword>
<dbReference type="PANTHER" id="PTHR44259:SF114">
    <property type="entry name" value="OS06G0707300 PROTEIN"/>
    <property type="match status" value="1"/>
</dbReference>
<reference evidence="2" key="2">
    <citation type="submission" date="2021-01" db="UniProtKB">
        <authorList>
            <consortium name="EnsemblPlants"/>
        </authorList>
    </citation>
    <scope>IDENTIFICATION</scope>
</reference>
<protein>
    <recommendedName>
        <fullName evidence="1">KIB1-4 beta-propeller domain-containing protein</fullName>
    </recommendedName>
</protein>